<organism evidence="2 3">
    <name type="scientific">Monilinia vaccinii-corymbosi</name>
    <dbReference type="NCBI Taxonomy" id="61207"/>
    <lineage>
        <taxon>Eukaryota</taxon>
        <taxon>Fungi</taxon>
        <taxon>Dikarya</taxon>
        <taxon>Ascomycota</taxon>
        <taxon>Pezizomycotina</taxon>
        <taxon>Leotiomycetes</taxon>
        <taxon>Helotiales</taxon>
        <taxon>Sclerotiniaceae</taxon>
        <taxon>Monilinia</taxon>
    </lineage>
</organism>
<accession>A0A8A3P3V4</accession>
<dbReference type="AlphaFoldDB" id="A0A8A3P3V4"/>
<keyword evidence="3" id="KW-1185">Reference proteome</keyword>
<gene>
    <name evidence="2" type="ORF">DSL72_000232</name>
</gene>
<feature type="region of interest" description="Disordered" evidence="1">
    <location>
        <begin position="44"/>
        <end position="79"/>
    </location>
</feature>
<name>A0A8A3P3V4_9HELO</name>
<dbReference type="Proteomes" id="UP000672032">
    <property type="component" value="Chromosome 2"/>
</dbReference>
<evidence type="ECO:0000256" key="1">
    <source>
        <dbReference type="SAM" id="MobiDB-lite"/>
    </source>
</evidence>
<evidence type="ECO:0000313" key="3">
    <source>
        <dbReference type="Proteomes" id="UP000672032"/>
    </source>
</evidence>
<protein>
    <submittedName>
        <fullName evidence="2">Uncharacterized protein</fullName>
    </submittedName>
</protein>
<evidence type="ECO:0000313" key="2">
    <source>
        <dbReference type="EMBL" id="QSZ30674.1"/>
    </source>
</evidence>
<proteinExistence type="predicted"/>
<dbReference type="EMBL" id="CP063406">
    <property type="protein sequence ID" value="QSZ30674.1"/>
    <property type="molecule type" value="Genomic_DNA"/>
</dbReference>
<dbReference type="OrthoDB" id="3562240at2759"/>
<reference evidence="2" key="1">
    <citation type="submission" date="2020-10" db="EMBL/GenBank/DDBJ databases">
        <title>Genome Sequence of Monilinia vaccinii-corymbosi Sheds Light on Mummy Berry Disease Infection of Blueberry and Mating Type.</title>
        <authorList>
            <person name="Yow A.G."/>
            <person name="Zhang Y."/>
            <person name="Bansal K."/>
            <person name="Eacker S.M."/>
            <person name="Sullivan S."/>
            <person name="Liachko I."/>
            <person name="Cubeta M.A."/>
            <person name="Rollins J.A."/>
            <person name="Ashrafi H."/>
        </authorList>
    </citation>
    <scope>NUCLEOTIDE SEQUENCE</scope>
    <source>
        <strain evidence="2">RL-1</strain>
    </source>
</reference>
<sequence>MDLGGELDNAVARKEIEKELETIDPGELTATEFLVRERRSLTDLGKGSRGTRRGVLVPFEDQRASRSRARRHTVGGNRHVSSVIEQGWEHHGENDGKANSSCVMSKGKKRWEDWWRKLKKI</sequence>